<dbReference type="Pfam" id="PF00205">
    <property type="entry name" value="TPP_enzyme_M"/>
    <property type="match status" value="1"/>
</dbReference>
<evidence type="ECO:0000313" key="7">
    <source>
        <dbReference type="EMBL" id="OAK57437.1"/>
    </source>
</evidence>
<dbReference type="InterPro" id="IPR029035">
    <property type="entry name" value="DHS-like_NAD/FAD-binding_dom"/>
</dbReference>
<dbReference type="InterPro" id="IPR012001">
    <property type="entry name" value="Thiamin_PyroP_enz_TPP-bd_dom"/>
</dbReference>
<sequence>MARNSKPGTVAEQLVAQLVDAGVRRIYGVVGDSLNPIVDAVRRSGGSSEGGIDWIHVRHEEAAAFAASAEAQLTGQLAVCAGSCGPGNLHLINGLYDANRSGAPVLAIASHIPSVQIGSSFFQETHPDRLFVECSVYAELISTAEQSPRVVHSAMQHALGAPGVAVVTLPGDIADEPVGRPAPSFLKTGTPSLVPDDADVRRLAAAIDEASTVAIFAGAGVKDARTELLELAELLGAPIGHSLRGKEYVQYDNPFDIGMTGLLGYGAAHDGIHDADLLLLIGTDFPYDQFLPDRVRTAQIDSAAEKLGRRTSLDFAVHGDAKSTLAALLPLVQRKSDRSFLKRTLDRHETLMTKVVGAYTTPVKQRTPIHPEYAASILDDLAARDAVFTSDTGMCNVWTARYLNPNGSRRFVSSALHGSMANALPHAIGAQVAFPTRQVVSLSGDGGLSMLMGELLTVAMYRLPVKIVVFNNSTLGMVKLEMLVDGIPDFGVDVPATDYAAIASALKIFSRRIEDPSDLESGIAAALEHDGPALVDIVTDPNALSLPPTITGEQVKGFALAMSRMVMNGGVGEAVQMAKSNLRNVPLPSQFDPRR</sequence>
<keyword evidence="8" id="KW-1185">Reference proteome</keyword>
<dbReference type="PANTHER" id="PTHR42981:SF2">
    <property type="entry name" value="PYRUVATE DEHYDROGENASE [UBIQUINONE]"/>
    <property type="match status" value="1"/>
</dbReference>
<evidence type="ECO:0000256" key="3">
    <source>
        <dbReference type="RuleBase" id="RU362132"/>
    </source>
</evidence>
<evidence type="ECO:0000256" key="1">
    <source>
        <dbReference type="ARBA" id="ARBA00007812"/>
    </source>
</evidence>
<dbReference type="CDD" id="cd07039">
    <property type="entry name" value="TPP_PYR_POX"/>
    <property type="match status" value="1"/>
</dbReference>
<dbReference type="InterPro" id="IPR029061">
    <property type="entry name" value="THDP-binding"/>
</dbReference>
<keyword evidence="7" id="KW-0670">Pyruvate</keyword>
<dbReference type="Proteomes" id="UP000077519">
    <property type="component" value="Unassembled WGS sequence"/>
</dbReference>
<dbReference type="InterPro" id="IPR047212">
    <property type="entry name" value="TPP_POXB-like"/>
</dbReference>
<accession>A0A177YPB8</accession>
<evidence type="ECO:0000256" key="2">
    <source>
        <dbReference type="ARBA" id="ARBA00023052"/>
    </source>
</evidence>
<dbReference type="InterPro" id="IPR012000">
    <property type="entry name" value="Thiamin_PyroP_enz_cen_dom"/>
</dbReference>
<reference evidence="7 8" key="1">
    <citation type="submission" date="2016-03" db="EMBL/GenBank/DDBJ databases">
        <title>Genome sequence of Rhodococcus kyotonensis KB10.</title>
        <authorList>
            <person name="Jeong H."/>
            <person name="Hong C.E."/>
            <person name="Jo S.H."/>
            <person name="Park J.M."/>
        </authorList>
    </citation>
    <scope>NUCLEOTIDE SEQUENCE [LARGE SCALE GENOMIC DNA]</scope>
    <source>
        <strain evidence="7 8">KB10</strain>
    </source>
</reference>
<dbReference type="SUPFAM" id="SSF52518">
    <property type="entry name" value="Thiamin diphosphate-binding fold (THDP-binding)"/>
    <property type="match status" value="2"/>
</dbReference>
<dbReference type="Pfam" id="PF02776">
    <property type="entry name" value="TPP_enzyme_N"/>
    <property type="match status" value="1"/>
</dbReference>
<dbReference type="AlphaFoldDB" id="A0A177YPB8"/>
<evidence type="ECO:0000259" key="5">
    <source>
        <dbReference type="Pfam" id="PF02775"/>
    </source>
</evidence>
<dbReference type="Gene3D" id="3.40.50.970">
    <property type="match status" value="2"/>
</dbReference>
<protein>
    <submittedName>
        <fullName evidence="7">Pyruvate dehydrogenase</fullName>
    </submittedName>
</protein>
<evidence type="ECO:0000313" key="8">
    <source>
        <dbReference type="Proteomes" id="UP000077519"/>
    </source>
</evidence>
<feature type="domain" description="Thiamine pyrophosphate enzyme N-terminal TPP-binding" evidence="6">
    <location>
        <begin position="9"/>
        <end position="124"/>
    </location>
</feature>
<comment type="caution">
    <text evidence="7">The sequence shown here is derived from an EMBL/GenBank/DDBJ whole genome shotgun (WGS) entry which is preliminary data.</text>
</comment>
<feature type="domain" description="Thiamine pyrophosphate enzyme TPP-binding" evidence="5">
    <location>
        <begin position="391"/>
        <end position="537"/>
    </location>
</feature>
<dbReference type="Gene3D" id="3.40.50.1220">
    <property type="entry name" value="TPP-binding domain"/>
    <property type="match status" value="1"/>
</dbReference>
<dbReference type="SUPFAM" id="SSF52467">
    <property type="entry name" value="DHS-like NAD/FAD-binding domain"/>
    <property type="match status" value="1"/>
</dbReference>
<dbReference type="PANTHER" id="PTHR42981">
    <property type="entry name" value="PYRUVATE DEHYDROGENASE [UBIQUINONE]"/>
    <property type="match status" value="1"/>
</dbReference>
<dbReference type="PROSITE" id="PS00187">
    <property type="entry name" value="TPP_ENZYMES"/>
    <property type="match status" value="1"/>
</dbReference>
<dbReference type="InterPro" id="IPR000399">
    <property type="entry name" value="TPP-bd_CS"/>
</dbReference>
<dbReference type="InterPro" id="IPR011766">
    <property type="entry name" value="TPP_enzyme_TPP-bd"/>
</dbReference>
<dbReference type="GO" id="GO:0003824">
    <property type="term" value="F:catalytic activity"/>
    <property type="evidence" value="ECO:0007669"/>
    <property type="project" value="InterPro"/>
</dbReference>
<dbReference type="InterPro" id="IPR047210">
    <property type="entry name" value="TPP_PYR_POXB-like"/>
</dbReference>
<dbReference type="InterPro" id="IPR047211">
    <property type="entry name" value="POXB-like"/>
</dbReference>
<comment type="similarity">
    <text evidence="1 3">Belongs to the TPP enzyme family.</text>
</comment>
<proteinExistence type="inferred from homology"/>
<dbReference type="GO" id="GO:0000287">
    <property type="term" value="F:magnesium ion binding"/>
    <property type="evidence" value="ECO:0007669"/>
    <property type="project" value="InterPro"/>
</dbReference>
<dbReference type="RefSeq" id="WP_068420715.1">
    <property type="nucleotide sequence ID" value="NZ_LVHI01000001.1"/>
</dbReference>
<keyword evidence="2 3" id="KW-0786">Thiamine pyrophosphate</keyword>
<dbReference type="EMBL" id="LVHI01000001">
    <property type="protein sequence ID" value="OAK57437.1"/>
    <property type="molecule type" value="Genomic_DNA"/>
</dbReference>
<gene>
    <name evidence="7" type="ORF">A3K89_01145</name>
</gene>
<evidence type="ECO:0000259" key="6">
    <source>
        <dbReference type="Pfam" id="PF02776"/>
    </source>
</evidence>
<dbReference type="NCBIfam" id="NF005114">
    <property type="entry name" value="PRK06546.1"/>
    <property type="match status" value="1"/>
</dbReference>
<evidence type="ECO:0000259" key="4">
    <source>
        <dbReference type="Pfam" id="PF00205"/>
    </source>
</evidence>
<dbReference type="CDD" id="cd02014">
    <property type="entry name" value="TPP_POX"/>
    <property type="match status" value="1"/>
</dbReference>
<feature type="domain" description="Thiamine pyrophosphate enzyme central" evidence="4">
    <location>
        <begin position="200"/>
        <end position="328"/>
    </location>
</feature>
<dbReference type="Pfam" id="PF02775">
    <property type="entry name" value="TPP_enzyme_C"/>
    <property type="match status" value="1"/>
</dbReference>
<dbReference type="GO" id="GO:0030976">
    <property type="term" value="F:thiamine pyrophosphate binding"/>
    <property type="evidence" value="ECO:0007669"/>
    <property type="project" value="InterPro"/>
</dbReference>
<organism evidence="7 8">
    <name type="scientific">Rhodococcoides kyotonense</name>
    <dbReference type="NCBI Taxonomy" id="398843"/>
    <lineage>
        <taxon>Bacteria</taxon>
        <taxon>Bacillati</taxon>
        <taxon>Actinomycetota</taxon>
        <taxon>Actinomycetes</taxon>
        <taxon>Mycobacteriales</taxon>
        <taxon>Nocardiaceae</taxon>
        <taxon>Rhodococcoides</taxon>
    </lineage>
</organism>
<name>A0A177YPB8_9NOCA</name>